<keyword evidence="6 9" id="KW-1133">Transmembrane helix</keyword>
<protein>
    <recommendedName>
        <fullName evidence="9">TRAP transporter small permease protein</fullName>
    </recommendedName>
</protein>
<dbReference type="PANTHER" id="PTHR35011">
    <property type="entry name" value="2,3-DIKETO-L-GULONATE TRAP TRANSPORTER SMALL PERMEASE PROTEIN YIAM"/>
    <property type="match status" value="1"/>
</dbReference>
<evidence type="ECO:0000256" key="8">
    <source>
        <dbReference type="ARBA" id="ARBA00038436"/>
    </source>
</evidence>
<dbReference type="OrthoDB" id="9791324at2"/>
<evidence type="ECO:0000256" key="5">
    <source>
        <dbReference type="ARBA" id="ARBA00022692"/>
    </source>
</evidence>
<dbReference type="EMBL" id="JXQQ01000010">
    <property type="protein sequence ID" value="KIQ35300.1"/>
    <property type="molecule type" value="Genomic_DNA"/>
</dbReference>
<feature type="transmembrane region" description="Helical" evidence="9">
    <location>
        <begin position="83"/>
        <end position="105"/>
    </location>
</feature>
<feature type="transmembrane region" description="Helical" evidence="9">
    <location>
        <begin position="45"/>
        <end position="62"/>
    </location>
</feature>
<evidence type="ECO:0000256" key="3">
    <source>
        <dbReference type="ARBA" id="ARBA00022475"/>
    </source>
</evidence>
<dbReference type="AlphaFoldDB" id="A0A0D0N1R1"/>
<organism evidence="11 12">
    <name type="scientific">Variovorax paradoxus</name>
    <dbReference type="NCBI Taxonomy" id="34073"/>
    <lineage>
        <taxon>Bacteria</taxon>
        <taxon>Pseudomonadati</taxon>
        <taxon>Pseudomonadota</taxon>
        <taxon>Betaproteobacteria</taxon>
        <taxon>Burkholderiales</taxon>
        <taxon>Comamonadaceae</taxon>
        <taxon>Variovorax</taxon>
    </lineage>
</organism>
<dbReference type="GO" id="GO:0015740">
    <property type="term" value="P:C4-dicarboxylate transport"/>
    <property type="evidence" value="ECO:0007669"/>
    <property type="project" value="TreeGrafter"/>
</dbReference>
<comment type="caution">
    <text evidence="11">The sequence shown here is derived from an EMBL/GenBank/DDBJ whole genome shotgun (WGS) entry which is preliminary data.</text>
</comment>
<dbReference type="Pfam" id="PF04290">
    <property type="entry name" value="DctQ"/>
    <property type="match status" value="1"/>
</dbReference>
<dbReference type="RefSeq" id="WP_042577704.1">
    <property type="nucleotide sequence ID" value="NZ_JXQQ01000010.1"/>
</dbReference>
<keyword evidence="7 9" id="KW-0472">Membrane</keyword>
<evidence type="ECO:0000313" key="11">
    <source>
        <dbReference type="EMBL" id="KIQ35300.1"/>
    </source>
</evidence>
<dbReference type="InterPro" id="IPR055348">
    <property type="entry name" value="DctQ"/>
</dbReference>
<keyword evidence="4 9" id="KW-0997">Cell inner membrane</keyword>
<comment type="similarity">
    <text evidence="8 9">Belongs to the TRAP transporter small permease family.</text>
</comment>
<feature type="transmembrane region" description="Helical" evidence="9">
    <location>
        <begin position="125"/>
        <end position="146"/>
    </location>
</feature>
<dbReference type="GO" id="GO:0005886">
    <property type="term" value="C:plasma membrane"/>
    <property type="evidence" value="ECO:0007669"/>
    <property type="project" value="UniProtKB-SubCell"/>
</dbReference>
<evidence type="ECO:0000256" key="2">
    <source>
        <dbReference type="ARBA" id="ARBA00022448"/>
    </source>
</evidence>
<evidence type="ECO:0000256" key="4">
    <source>
        <dbReference type="ARBA" id="ARBA00022519"/>
    </source>
</evidence>
<accession>A0A0D0N1R1</accession>
<evidence type="ECO:0000256" key="1">
    <source>
        <dbReference type="ARBA" id="ARBA00004429"/>
    </source>
</evidence>
<dbReference type="GO" id="GO:0016787">
    <property type="term" value="F:hydrolase activity"/>
    <property type="evidence" value="ECO:0007669"/>
    <property type="project" value="UniProtKB-KW"/>
</dbReference>
<gene>
    <name evidence="11" type="ORF">RT97_05180</name>
</gene>
<evidence type="ECO:0000256" key="9">
    <source>
        <dbReference type="RuleBase" id="RU369079"/>
    </source>
</evidence>
<dbReference type="GO" id="GO:0022857">
    <property type="term" value="F:transmembrane transporter activity"/>
    <property type="evidence" value="ECO:0007669"/>
    <property type="project" value="UniProtKB-UniRule"/>
</dbReference>
<name>A0A0D0N1R1_VARPD</name>
<sequence>MLSRLFERGANVLMIAMMAVMVALVFGNVVLRYAFNSGIVFSEEASRFVFMWLTLIGALMVMKDNAHLGMSTIVARLGERGQRICRGIADFGALACCLMLVHGSWKLVVIGMDDRAPVTGVPIGLVYACLLVSSAGMALILARSLWRLLTGRMTREELVNDTASAGE</sequence>
<evidence type="ECO:0000259" key="10">
    <source>
        <dbReference type="Pfam" id="PF04290"/>
    </source>
</evidence>
<dbReference type="PANTHER" id="PTHR35011:SF2">
    <property type="entry name" value="2,3-DIKETO-L-GULONATE TRAP TRANSPORTER SMALL PERMEASE PROTEIN YIAM"/>
    <property type="match status" value="1"/>
</dbReference>
<comment type="subunit">
    <text evidence="9">The complex comprises the extracytoplasmic solute receptor protein and the two transmembrane proteins.</text>
</comment>
<comment type="function">
    <text evidence="9">Part of the tripartite ATP-independent periplasmic (TRAP) transport system.</text>
</comment>
<reference evidence="11 12" key="1">
    <citation type="submission" date="2014-12" db="EMBL/GenBank/DDBJ databases">
        <title>16Stimator: statistical estimation of ribosomal gene copy numbers from draft genome assemblies.</title>
        <authorList>
            <person name="Perisin M.A."/>
            <person name="Vetter M."/>
            <person name="Gilbert J.A."/>
            <person name="Bergelson J."/>
        </authorList>
    </citation>
    <scope>NUCLEOTIDE SEQUENCE [LARGE SCALE GENOMIC DNA]</scope>
    <source>
        <strain evidence="11 12">MEDvA23</strain>
    </source>
</reference>
<comment type="subcellular location">
    <subcellularLocation>
        <location evidence="1 9">Cell inner membrane</location>
        <topology evidence="1 9">Multi-pass membrane protein</topology>
    </subcellularLocation>
</comment>
<evidence type="ECO:0000256" key="6">
    <source>
        <dbReference type="ARBA" id="ARBA00022989"/>
    </source>
</evidence>
<feature type="domain" description="Tripartite ATP-independent periplasmic transporters DctQ component" evidence="10">
    <location>
        <begin position="21"/>
        <end position="150"/>
    </location>
</feature>
<keyword evidence="11" id="KW-0378">Hydrolase</keyword>
<dbReference type="InterPro" id="IPR007387">
    <property type="entry name" value="TRAP_DctQ"/>
</dbReference>
<keyword evidence="3" id="KW-1003">Cell membrane</keyword>
<keyword evidence="5 9" id="KW-0812">Transmembrane</keyword>
<proteinExistence type="inferred from homology"/>
<evidence type="ECO:0000313" key="12">
    <source>
        <dbReference type="Proteomes" id="UP000032067"/>
    </source>
</evidence>
<evidence type="ECO:0000256" key="7">
    <source>
        <dbReference type="ARBA" id="ARBA00023136"/>
    </source>
</evidence>
<dbReference type="Proteomes" id="UP000032067">
    <property type="component" value="Unassembled WGS sequence"/>
</dbReference>
<feature type="transmembrane region" description="Helical" evidence="9">
    <location>
        <begin position="12"/>
        <end position="33"/>
    </location>
</feature>
<keyword evidence="2 9" id="KW-0813">Transport</keyword>